<evidence type="ECO:0000256" key="7">
    <source>
        <dbReference type="ARBA" id="ARBA00022727"/>
    </source>
</evidence>
<keyword evidence="8" id="KW-0521">NADP</keyword>
<dbReference type="AlphaFoldDB" id="A0A1Y1HPI3"/>
<dbReference type="GO" id="GO:0032259">
    <property type="term" value="P:methylation"/>
    <property type="evidence" value="ECO:0007669"/>
    <property type="project" value="UniProtKB-KW"/>
</dbReference>
<dbReference type="InterPro" id="IPR023451">
    <property type="entry name" value="Thymidate_synth/dCMP_Mease_dom"/>
</dbReference>
<dbReference type="InterPro" id="IPR020940">
    <property type="entry name" value="Thymidylate_synthase_AS"/>
</dbReference>
<dbReference type="InterPro" id="IPR012262">
    <property type="entry name" value="DHFR-TS"/>
</dbReference>
<dbReference type="FunFam" id="3.30.572.10:FF:000002">
    <property type="entry name" value="Possible thymidylate synthase"/>
    <property type="match status" value="1"/>
</dbReference>
<dbReference type="GO" id="GO:0006231">
    <property type="term" value="P:dTMP biosynthetic process"/>
    <property type="evidence" value="ECO:0000318"/>
    <property type="project" value="GO_Central"/>
</dbReference>
<evidence type="ECO:0000313" key="19">
    <source>
        <dbReference type="EMBL" id="GAQ79973.1"/>
    </source>
</evidence>
<dbReference type="InterPro" id="IPR001796">
    <property type="entry name" value="DHFR_dom"/>
</dbReference>
<protein>
    <recommendedName>
        <fullName evidence="14">Bifunctional dihydrofolate reductase-thymidylate synthase</fullName>
    </recommendedName>
</protein>
<dbReference type="CDD" id="cd00209">
    <property type="entry name" value="DHFR"/>
    <property type="match status" value="1"/>
</dbReference>
<dbReference type="HAMAP" id="MF_00008">
    <property type="entry name" value="Thymidy_synth_bact"/>
    <property type="match status" value="1"/>
</dbReference>
<evidence type="ECO:0000256" key="6">
    <source>
        <dbReference type="ARBA" id="ARBA00022679"/>
    </source>
</evidence>
<comment type="pathway">
    <text evidence="1 14">Cofactor biosynthesis; tetrahydrofolate biosynthesis; 5,6,7,8-tetrahydrofolate from 7,8-dihydrofolate: step 1/1.</text>
</comment>
<dbReference type="InterPro" id="IPR045097">
    <property type="entry name" value="Thymidate_synth/dCMP_Mease"/>
</dbReference>
<evidence type="ECO:0000259" key="18">
    <source>
        <dbReference type="PROSITE" id="PS51330"/>
    </source>
</evidence>
<dbReference type="NCBIfam" id="TIGR03284">
    <property type="entry name" value="thym_sym"/>
    <property type="match status" value="1"/>
</dbReference>
<dbReference type="GO" id="GO:0004146">
    <property type="term" value="F:dihydrofolate reductase activity"/>
    <property type="evidence" value="ECO:0000318"/>
    <property type="project" value="GO_Central"/>
</dbReference>
<sequence length="580" mass="63238">MVGRKADGPKRTFQIVVAATQDLGIGRNGSLPWKLPGDMRFFKQVTTTTSSPDKRNAVVMGRKTWDSIPPKFRPLPGRLNVVLTRAASKTDSDSAYPEGVLVCASLDSAMSHLASADHADKVETVFVIGGGQIYREAMASPLCDAVHLTEVNTRDTPLECDTFMPPVDPSQFRAWSASPPKVENDLRYSFVTYVRTHAPEEPQGVETNGAAVAPSGVVVESTGRVESAGGAELGAGESAAERPERGAEGDGAGSAEAGAGKSAQLGVLGKAKSGSDGATGPGAVARLPKSIQEKHEELQYLKLIDEIIREGAHKGDRTGTGTISKFGCSMRFNLRKSFPLLTTKRVFWRGVVEELLWFVAGSTNARLLQDRGVHIWDGNGSRAYLDSIGLTHREEHDLGPVYGFQWRHFGAKYTDMHADYTGQGVDQLADLIHRIKTKPEDRRLILSAWNPADLQLMALPPCHMFCQFYVADGELSCQMYQRSCDMGLGVPFNIASYSLLTLMIAQVCGLRPGDFIHVLGDAHVYTNHVEPLQEQLRNTPRPFPMLKVNPAVNDIDSFTADDFELIGYEPHKKIAMKMAV</sequence>
<proteinExistence type="inferred from homology"/>
<gene>
    <name evidence="19" type="ORF">KFL_000430150</name>
</gene>
<evidence type="ECO:0000256" key="9">
    <source>
        <dbReference type="ARBA" id="ARBA00023002"/>
    </source>
</evidence>
<dbReference type="InterPro" id="IPR036926">
    <property type="entry name" value="Thymidate_synth/dCMP_Mease_sf"/>
</dbReference>
<evidence type="ECO:0000256" key="10">
    <source>
        <dbReference type="ARBA" id="ARBA00023268"/>
    </source>
</evidence>
<keyword evidence="9 14" id="KW-0560">Oxidoreductase</keyword>
<evidence type="ECO:0000256" key="4">
    <source>
        <dbReference type="ARBA" id="ARBA00022563"/>
    </source>
</evidence>
<dbReference type="PIRSF" id="PIRSF000389">
    <property type="entry name" value="DHFR-TS"/>
    <property type="match status" value="1"/>
</dbReference>
<feature type="region of interest" description="Disordered" evidence="17">
    <location>
        <begin position="226"/>
        <end position="289"/>
    </location>
</feature>
<dbReference type="Pfam" id="PF00303">
    <property type="entry name" value="Thymidylat_synt"/>
    <property type="match status" value="1"/>
</dbReference>
<dbReference type="PROSITE" id="PS00091">
    <property type="entry name" value="THYMIDYLATE_SYNTHASE"/>
    <property type="match status" value="1"/>
</dbReference>
<dbReference type="STRING" id="105231.A0A1Y1HPI3"/>
<dbReference type="PRINTS" id="PR00108">
    <property type="entry name" value="THYMDSNTHASE"/>
</dbReference>
<feature type="domain" description="DHFR" evidence="18">
    <location>
        <begin position="12"/>
        <end position="195"/>
    </location>
</feature>
<dbReference type="GO" id="GO:0004799">
    <property type="term" value="F:thymidylate synthase activity"/>
    <property type="evidence" value="ECO:0000318"/>
    <property type="project" value="GO_Central"/>
</dbReference>
<organism evidence="19 20">
    <name type="scientific">Klebsormidium nitens</name>
    <name type="common">Green alga</name>
    <name type="synonym">Ulothrix nitens</name>
    <dbReference type="NCBI Taxonomy" id="105231"/>
    <lineage>
        <taxon>Eukaryota</taxon>
        <taxon>Viridiplantae</taxon>
        <taxon>Streptophyta</taxon>
        <taxon>Klebsormidiophyceae</taxon>
        <taxon>Klebsormidiales</taxon>
        <taxon>Klebsormidiaceae</taxon>
        <taxon>Klebsormidium</taxon>
    </lineage>
</organism>
<evidence type="ECO:0000256" key="13">
    <source>
        <dbReference type="ARBA" id="ARBA00048873"/>
    </source>
</evidence>
<evidence type="ECO:0000256" key="5">
    <source>
        <dbReference type="ARBA" id="ARBA00022603"/>
    </source>
</evidence>
<keyword evidence="4 14" id="KW-0554">One-carbon metabolism</keyword>
<dbReference type="PANTHER" id="PTHR11548:SF2">
    <property type="entry name" value="THYMIDYLATE SYNTHASE"/>
    <property type="match status" value="1"/>
</dbReference>
<evidence type="ECO:0000256" key="14">
    <source>
        <dbReference type="PIRNR" id="PIRNR000389"/>
    </source>
</evidence>
<reference evidence="19 20" key="1">
    <citation type="journal article" date="2014" name="Nat. Commun.">
        <title>Klebsormidium flaccidum genome reveals primary factors for plant terrestrial adaptation.</title>
        <authorList>
            <person name="Hori K."/>
            <person name="Maruyama F."/>
            <person name="Fujisawa T."/>
            <person name="Togashi T."/>
            <person name="Yamamoto N."/>
            <person name="Seo M."/>
            <person name="Sato S."/>
            <person name="Yamada T."/>
            <person name="Mori H."/>
            <person name="Tajima N."/>
            <person name="Moriyama T."/>
            <person name="Ikeuchi M."/>
            <person name="Watanabe M."/>
            <person name="Wada H."/>
            <person name="Kobayashi K."/>
            <person name="Saito M."/>
            <person name="Masuda T."/>
            <person name="Sasaki-Sekimoto Y."/>
            <person name="Mashiguchi K."/>
            <person name="Awai K."/>
            <person name="Shimojima M."/>
            <person name="Masuda S."/>
            <person name="Iwai M."/>
            <person name="Nobusawa T."/>
            <person name="Narise T."/>
            <person name="Kondo S."/>
            <person name="Saito H."/>
            <person name="Sato R."/>
            <person name="Murakawa M."/>
            <person name="Ihara Y."/>
            <person name="Oshima-Yamada Y."/>
            <person name="Ohtaka K."/>
            <person name="Satoh M."/>
            <person name="Sonobe K."/>
            <person name="Ishii M."/>
            <person name="Ohtani R."/>
            <person name="Kanamori-Sato M."/>
            <person name="Honoki R."/>
            <person name="Miyazaki D."/>
            <person name="Mochizuki H."/>
            <person name="Umetsu J."/>
            <person name="Higashi K."/>
            <person name="Shibata D."/>
            <person name="Kamiya Y."/>
            <person name="Sato N."/>
            <person name="Nakamura Y."/>
            <person name="Tabata S."/>
            <person name="Ida S."/>
            <person name="Kurokawa K."/>
            <person name="Ohta H."/>
        </authorList>
    </citation>
    <scope>NUCLEOTIDE SEQUENCE [LARGE SCALE GENOMIC DNA]</scope>
    <source>
        <strain evidence="19 20">NIES-2285</strain>
    </source>
</reference>
<dbReference type="Gene3D" id="3.40.430.10">
    <property type="entry name" value="Dihydrofolate Reductase, subunit A"/>
    <property type="match status" value="1"/>
</dbReference>
<comment type="function">
    <text evidence="11">Bifunctional enzyme. Involved in de novo dTMP biosynthesis. Key enzyme in folate metabolism. Can play two different roles depending on the source of dihydrofolate: de novo synthesis of tetrahydrofolate or recycling of the dihydrofolate released as one of the end products of the TS catalyzed reaction. Catalyzes an essential reaction for de novo glycine and purine synthesis, DNA precursor synthesis, and for the conversion of dUMP to dTMP.</text>
</comment>
<keyword evidence="5 14" id="KW-0489">Methyltransferase</keyword>
<feature type="compositionally biased region" description="Low complexity" evidence="17">
    <location>
        <begin position="253"/>
        <end position="263"/>
    </location>
</feature>
<feature type="compositionally biased region" description="Basic and acidic residues" evidence="17">
    <location>
        <begin position="239"/>
        <end position="248"/>
    </location>
</feature>
<dbReference type="GO" id="GO:0005739">
    <property type="term" value="C:mitochondrion"/>
    <property type="evidence" value="ECO:0000318"/>
    <property type="project" value="GO_Central"/>
</dbReference>
<keyword evidence="20" id="KW-1185">Reference proteome</keyword>
<accession>A0A1Y1HPI3</accession>
<evidence type="ECO:0000256" key="1">
    <source>
        <dbReference type="ARBA" id="ARBA00004903"/>
    </source>
</evidence>
<evidence type="ECO:0000256" key="11">
    <source>
        <dbReference type="ARBA" id="ARBA00024992"/>
    </source>
</evidence>
<dbReference type="InterPro" id="IPR024072">
    <property type="entry name" value="DHFR-like_dom_sf"/>
</dbReference>
<dbReference type="NCBIfam" id="NF002497">
    <property type="entry name" value="PRK01827.1-3"/>
    <property type="match status" value="1"/>
</dbReference>
<comment type="catalytic activity">
    <reaction evidence="12">
        <text>dUMP + (6R)-5,10-methylene-5,6,7,8-tetrahydrofolate = 7,8-dihydrofolate + dTMP</text>
        <dbReference type="Rhea" id="RHEA:12104"/>
        <dbReference type="ChEBI" id="CHEBI:15636"/>
        <dbReference type="ChEBI" id="CHEBI:57451"/>
        <dbReference type="ChEBI" id="CHEBI:63528"/>
        <dbReference type="ChEBI" id="CHEBI:246422"/>
        <dbReference type="EC" id="2.1.1.45"/>
    </reaction>
</comment>
<keyword evidence="7 14" id="KW-0545">Nucleotide biosynthesis</keyword>
<dbReference type="PROSITE" id="PS51330">
    <property type="entry name" value="DHFR_2"/>
    <property type="match status" value="1"/>
</dbReference>
<evidence type="ECO:0000256" key="16">
    <source>
        <dbReference type="PROSITE-ProRule" id="PRU10016"/>
    </source>
</evidence>
<comment type="similarity">
    <text evidence="2 14">In the C-terminal section; belongs to the thymidylate synthase family.</text>
</comment>
<evidence type="ECO:0000313" key="20">
    <source>
        <dbReference type="Proteomes" id="UP000054558"/>
    </source>
</evidence>
<dbReference type="GO" id="GO:0006730">
    <property type="term" value="P:one-carbon metabolic process"/>
    <property type="evidence" value="ECO:0007669"/>
    <property type="project" value="UniProtKB-KW"/>
</dbReference>
<name>A0A1Y1HPI3_KLENI</name>
<evidence type="ECO:0000256" key="2">
    <source>
        <dbReference type="ARBA" id="ARBA00006900"/>
    </source>
</evidence>
<dbReference type="EMBL" id="DF236992">
    <property type="protein sequence ID" value="GAQ79973.1"/>
    <property type="molecule type" value="Genomic_DNA"/>
</dbReference>
<evidence type="ECO:0000256" key="12">
    <source>
        <dbReference type="ARBA" id="ARBA00047344"/>
    </source>
</evidence>
<dbReference type="Pfam" id="PF00186">
    <property type="entry name" value="DHFR_1"/>
    <property type="match status" value="1"/>
</dbReference>
<keyword evidence="6 14" id="KW-0808">Transferase</keyword>
<dbReference type="Gene3D" id="3.30.572.10">
    <property type="entry name" value="Thymidylate synthase/dCMP hydroxymethylase domain"/>
    <property type="match status" value="1"/>
</dbReference>
<dbReference type="PANTHER" id="PTHR11548">
    <property type="entry name" value="THYMIDYLATE SYNTHASE 1"/>
    <property type="match status" value="1"/>
</dbReference>
<dbReference type="CDD" id="cd00351">
    <property type="entry name" value="TS_Pyrimidine_HMase"/>
    <property type="match status" value="1"/>
</dbReference>
<dbReference type="GO" id="GO:0046654">
    <property type="term" value="P:tetrahydrofolate biosynthetic process"/>
    <property type="evidence" value="ECO:0007669"/>
    <property type="project" value="UniProtKB-UniPathway"/>
</dbReference>
<evidence type="ECO:0000256" key="8">
    <source>
        <dbReference type="ARBA" id="ARBA00022857"/>
    </source>
</evidence>
<dbReference type="GO" id="GO:0005829">
    <property type="term" value="C:cytosol"/>
    <property type="evidence" value="ECO:0000318"/>
    <property type="project" value="GO_Central"/>
</dbReference>
<dbReference type="SUPFAM" id="SSF55831">
    <property type="entry name" value="Thymidylate synthase/dCMP hydroxymethylase"/>
    <property type="match status" value="1"/>
</dbReference>
<comment type="similarity">
    <text evidence="3 14">In the N-terminal section; belongs to the dihydrofolate reductase family.</text>
</comment>
<comment type="catalytic activity">
    <reaction evidence="13">
        <text>(6S)-5,6,7,8-tetrahydrofolate + NADP(+) = 7,8-dihydrofolate + NADPH + H(+)</text>
        <dbReference type="Rhea" id="RHEA:15009"/>
        <dbReference type="ChEBI" id="CHEBI:15378"/>
        <dbReference type="ChEBI" id="CHEBI:57451"/>
        <dbReference type="ChEBI" id="CHEBI:57453"/>
        <dbReference type="ChEBI" id="CHEBI:57783"/>
        <dbReference type="ChEBI" id="CHEBI:58349"/>
        <dbReference type="EC" id="1.5.1.3"/>
    </reaction>
</comment>
<dbReference type="PROSITE" id="PS00075">
    <property type="entry name" value="DHFR_1"/>
    <property type="match status" value="1"/>
</dbReference>
<feature type="compositionally biased region" description="Low complexity" evidence="17">
    <location>
        <begin position="226"/>
        <end position="238"/>
    </location>
</feature>
<dbReference type="SUPFAM" id="SSF53597">
    <property type="entry name" value="Dihydrofolate reductase-like"/>
    <property type="match status" value="1"/>
</dbReference>
<dbReference type="OrthoDB" id="766at2759"/>
<dbReference type="Proteomes" id="UP000054558">
    <property type="component" value="Unassembled WGS sequence"/>
</dbReference>
<keyword evidence="10" id="KW-0511">Multifunctional enzyme</keyword>
<evidence type="ECO:0000256" key="15">
    <source>
        <dbReference type="PIRSR" id="PIRSR000389-1"/>
    </source>
</evidence>
<dbReference type="InterPro" id="IPR017925">
    <property type="entry name" value="DHFR_CS"/>
</dbReference>
<feature type="active site" evidence="15 16">
    <location>
        <position position="462"/>
    </location>
</feature>
<dbReference type="InterPro" id="IPR000398">
    <property type="entry name" value="Thymidylate_synthase"/>
</dbReference>
<evidence type="ECO:0000256" key="17">
    <source>
        <dbReference type="SAM" id="MobiDB-lite"/>
    </source>
</evidence>
<evidence type="ECO:0000256" key="3">
    <source>
        <dbReference type="ARBA" id="ARBA00010176"/>
    </source>
</evidence>
<dbReference type="OMA" id="ILCAWNV"/>
<dbReference type="UniPathway" id="UPA00077">
    <property type="reaction ID" value="UER00158"/>
</dbReference>